<keyword evidence="3" id="KW-1185">Reference proteome</keyword>
<evidence type="ECO:0000313" key="3">
    <source>
        <dbReference type="Proteomes" id="UP001365781"/>
    </source>
</evidence>
<name>A0ABU8GSC0_9ACTN</name>
<reference evidence="2 3" key="1">
    <citation type="submission" date="2024-03" db="EMBL/GenBank/DDBJ databases">
        <title>First Report of Pectobacterium brasiliscabiei causing potato scab in china.</title>
        <authorList>
            <person name="Handique U."/>
        </authorList>
    </citation>
    <scope>NUCLEOTIDE SEQUENCE [LARGE SCALE GENOMIC DNA]</scope>
    <source>
        <strain evidence="2 3">ZRIMU1503</strain>
    </source>
</reference>
<organism evidence="2 3">
    <name type="scientific">Streptomyces brasiliscabiei</name>
    <dbReference type="NCBI Taxonomy" id="2736302"/>
    <lineage>
        <taxon>Bacteria</taxon>
        <taxon>Bacillati</taxon>
        <taxon>Actinomycetota</taxon>
        <taxon>Actinomycetes</taxon>
        <taxon>Kitasatosporales</taxon>
        <taxon>Streptomycetaceae</taxon>
        <taxon>Streptomyces</taxon>
    </lineage>
</organism>
<feature type="compositionally biased region" description="Low complexity" evidence="1">
    <location>
        <begin position="83"/>
        <end position="92"/>
    </location>
</feature>
<protein>
    <recommendedName>
        <fullName evidence="4">Lipoprotein</fullName>
    </recommendedName>
</protein>
<dbReference type="EMBL" id="JBBAYM010000035">
    <property type="protein sequence ID" value="MEI5615251.1"/>
    <property type="molecule type" value="Genomic_DNA"/>
</dbReference>
<evidence type="ECO:0008006" key="4">
    <source>
        <dbReference type="Google" id="ProtNLM"/>
    </source>
</evidence>
<evidence type="ECO:0000256" key="1">
    <source>
        <dbReference type="SAM" id="MobiDB-lite"/>
    </source>
</evidence>
<evidence type="ECO:0000313" key="2">
    <source>
        <dbReference type="EMBL" id="MEI5615251.1"/>
    </source>
</evidence>
<sequence>MGACLEPTPDMGPYRVEMRGQSFYLTRIDAPPETRVDRYGAALPAEDVPSLLAALDQVTGHPRWPGWESEGRPAEPDTSWTLAPGDTGPAAPADWTATADAGALRLTGPWVLYYEPGRGLLSGEISYADVDGFRAAVTGQ</sequence>
<proteinExistence type="predicted"/>
<comment type="caution">
    <text evidence="2">The sequence shown here is derived from an EMBL/GenBank/DDBJ whole genome shotgun (WGS) entry which is preliminary data.</text>
</comment>
<dbReference type="Proteomes" id="UP001365781">
    <property type="component" value="Unassembled WGS sequence"/>
</dbReference>
<accession>A0ABU8GSC0</accession>
<feature type="region of interest" description="Disordered" evidence="1">
    <location>
        <begin position="61"/>
        <end position="92"/>
    </location>
</feature>
<dbReference type="RefSeq" id="WP_336558614.1">
    <property type="nucleotide sequence ID" value="NZ_JBBAYL010000024.1"/>
</dbReference>
<gene>
    <name evidence="2" type="ORF">WB403_39640</name>
</gene>